<sequence>MIKKKYSFRKLAANLNALYRLVPKSLRLKKSLLALKSDYLGRGQTPNREDEDLSLSLVVENPLQSTNSASAPEIFPRVNSSRTEILSLNLSLDGRLLLSDIYSHKESEIAITELRKCGESHFFIEVEFSYCDEH</sequence>
<dbReference type="AlphaFoldDB" id="A0A915HJX6"/>
<protein>
    <submittedName>
        <fullName evidence="2">Uncharacterized protein</fullName>
    </submittedName>
</protein>
<accession>A0A915HJX6</accession>
<dbReference type="WBParaSite" id="nRc.2.0.1.t01749-RA">
    <property type="protein sequence ID" value="nRc.2.0.1.t01749-RA"/>
    <property type="gene ID" value="nRc.2.0.1.g01749"/>
</dbReference>
<reference evidence="2" key="1">
    <citation type="submission" date="2022-11" db="UniProtKB">
        <authorList>
            <consortium name="WormBaseParasite"/>
        </authorList>
    </citation>
    <scope>IDENTIFICATION</scope>
</reference>
<evidence type="ECO:0000313" key="1">
    <source>
        <dbReference type="Proteomes" id="UP000887565"/>
    </source>
</evidence>
<keyword evidence="1" id="KW-1185">Reference proteome</keyword>
<proteinExistence type="predicted"/>
<dbReference type="Proteomes" id="UP000887565">
    <property type="component" value="Unplaced"/>
</dbReference>
<organism evidence="1 2">
    <name type="scientific">Romanomermis culicivorax</name>
    <name type="common">Nematode worm</name>
    <dbReference type="NCBI Taxonomy" id="13658"/>
    <lineage>
        <taxon>Eukaryota</taxon>
        <taxon>Metazoa</taxon>
        <taxon>Ecdysozoa</taxon>
        <taxon>Nematoda</taxon>
        <taxon>Enoplea</taxon>
        <taxon>Dorylaimia</taxon>
        <taxon>Mermithida</taxon>
        <taxon>Mermithoidea</taxon>
        <taxon>Mermithidae</taxon>
        <taxon>Romanomermis</taxon>
    </lineage>
</organism>
<evidence type="ECO:0000313" key="2">
    <source>
        <dbReference type="WBParaSite" id="nRc.2.0.1.t01749-RA"/>
    </source>
</evidence>
<name>A0A915HJX6_ROMCU</name>